<protein>
    <submittedName>
        <fullName evidence="2">Uncharacterized protein</fullName>
    </submittedName>
</protein>
<dbReference type="RefSeq" id="WP_034716634.1">
    <property type="nucleotide sequence ID" value="NZ_FOIX01000002.1"/>
</dbReference>
<dbReference type="KEGG" id="cant:NCTC13489_00217"/>
<reference evidence="1 3" key="1">
    <citation type="submission" date="2014-07" db="EMBL/GenBank/DDBJ databases">
        <authorList>
            <person name="Pisani N.G."/>
            <person name="Newman J.D."/>
        </authorList>
    </citation>
    <scope>NUCLEOTIDE SEQUENCE [LARGE SCALE GENOMIC DNA]</scope>
    <source>
        <strain evidence="1 3">LMG 24720</strain>
    </source>
</reference>
<evidence type="ECO:0000313" key="3">
    <source>
        <dbReference type="Proteomes" id="UP000028349"/>
    </source>
</evidence>
<proteinExistence type="predicted"/>
<dbReference type="EMBL" id="LR134441">
    <property type="protein sequence ID" value="VEH95673.1"/>
    <property type="molecule type" value="Genomic_DNA"/>
</dbReference>
<reference evidence="2 4" key="2">
    <citation type="submission" date="2018-12" db="EMBL/GenBank/DDBJ databases">
        <authorList>
            <consortium name="Pathogen Informatics"/>
        </authorList>
    </citation>
    <scope>NUCLEOTIDE SEQUENCE [LARGE SCALE GENOMIC DNA]</scope>
    <source>
        <strain evidence="2 4">NCTC13489</strain>
    </source>
</reference>
<keyword evidence="3" id="KW-1185">Reference proteome</keyword>
<dbReference type="STRING" id="266748.HY04_02040"/>
<organism evidence="2 4">
    <name type="scientific">Kaistella antarctica</name>
    <dbReference type="NCBI Taxonomy" id="266748"/>
    <lineage>
        <taxon>Bacteria</taxon>
        <taxon>Pseudomonadati</taxon>
        <taxon>Bacteroidota</taxon>
        <taxon>Flavobacteriia</taxon>
        <taxon>Flavobacteriales</taxon>
        <taxon>Weeksellaceae</taxon>
        <taxon>Chryseobacterium group</taxon>
        <taxon>Kaistella</taxon>
    </lineage>
</organism>
<name>A0A3S4YG26_9FLAO</name>
<dbReference type="OrthoDB" id="1212946at2"/>
<evidence type="ECO:0000313" key="4">
    <source>
        <dbReference type="Proteomes" id="UP000270036"/>
    </source>
</evidence>
<dbReference type="AlphaFoldDB" id="A0A3S4YG26"/>
<evidence type="ECO:0000313" key="2">
    <source>
        <dbReference type="EMBL" id="VEH95673.1"/>
    </source>
</evidence>
<dbReference type="Proteomes" id="UP000270036">
    <property type="component" value="Chromosome"/>
</dbReference>
<dbReference type="EMBL" id="JPEP01000001">
    <property type="protein sequence ID" value="KEY20027.1"/>
    <property type="molecule type" value="Genomic_DNA"/>
</dbReference>
<dbReference type="Proteomes" id="UP000028349">
    <property type="component" value="Unassembled WGS sequence"/>
</dbReference>
<gene>
    <name evidence="1" type="ORF">HY04_02040</name>
    <name evidence="2" type="ORF">NCTC13489_00217</name>
</gene>
<evidence type="ECO:0000313" key="1">
    <source>
        <dbReference type="EMBL" id="KEY20027.1"/>
    </source>
</evidence>
<accession>A0A3S4YG26</accession>
<sequence>MKYYIAVYQKIRDIYLSRGSMVNDLPMICPSLRMYENEDLELLRPLALLDDQQKKVESIIKKQNISYELNSVPISNYFWDLNANTALFDIYRDILQFSNVKDFEESFDKVSIESSSVLNDSKNADTKEFKNYKKYRTNYDDALQKISDHLLLFDDLDSDDEKNNWRDQLLSLSNQKELALSEWKVRGSKNLIEKEIVKINANSDADLFLAMSQEAKFTFDAAEKTDVVTNSSIHDINFVPYDFMENESGWNNLKLSKQQLDDLYLVAKNSNENLPTEILSIDYDEKGVSGIELDYSFVHLKRSWFNKNFMLSNYFSWKETKPISDGQTISDNFRLPAIPKTMMLIKNLKIILDPSVSAGEVNDPNKLIFFGPIVMKQQLFVNQNNNEKFLKVVTDKRTVQSDQLSYLSKKTLPQFINLNENKRHLFERTKPKEGAVISSTVAVDRMKMGSILTSTPILTTIRTERTPVSHPIRSVNTATPVAPATTRPFLVANVNLISSLFIPINLPVIRNVATINFRIIDTKNNAAVYKCSISIVGTNSNSELNRVFNIETNEDGLISQNIPVGEYKISLRADEYGIFDTKISIPNTNPQTFEYKLQRQEIKFKSFFLIGMVCEKMPKIPSS</sequence>